<dbReference type="InterPro" id="IPR016024">
    <property type="entry name" value="ARM-type_fold"/>
</dbReference>
<gene>
    <name evidence="1" type="ORF">N2K84_04405</name>
</gene>
<evidence type="ECO:0000313" key="2">
    <source>
        <dbReference type="Proteomes" id="UP001163821"/>
    </source>
</evidence>
<dbReference type="EMBL" id="JAPAAF010000004">
    <property type="protein sequence ID" value="MCW0481961.1"/>
    <property type="molecule type" value="Genomic_DNA"/>
</dbReference>
<sequence length="182" mass="20520">MTTESSKKLNKEIISKLQSNDSELVSETINQLSETGNSAYLPFLIELLHSTGNQEIKKQITRLLAELKHSDAIPLIIDAIQNKHYANELQYLVSACWENGMDYSAHLPLFIDLVIKNDFMVAFEAHTVITNMTGKISTATCEQESRKIKEAILTAEEEKKNLLLDVLEFLPVLEEGIAPQQF</sequence>
<dbReference type="Gene3D" id="1.25.10.10">
    <property type="entry name" value="Leucine-rich Repeat Variant"/>
    <property type="match status" value="1"/>
</dbReference>
<dbReference type="AlphaFoldDB" id="A0AA41Y5M8"/>
<dbReference type="Proteomes" id="UP001163821">
    <property type="component" value="Unassembled WGS sequence"/>
</dbReference>
<dbReference type="RefSeq" id="WP_282590570.1">
    <property type="nucleotide sequence ID" value="NZ_JAPAAF010000004.1"/>
</dbReference>
<keyword evidence="2" id="KW-1185">Reference proteome</keyword>
<comment type="caution">
    <text evidence="1">The sequence shown here is derived from an EMBL/GenBank/DDBJ whole genome shotgun (WGS) entry which is preliminary data.</text>
</comment>
<accession>A0AA41Y5M8</accession>
<name>A0AA41Y5M8_9BACT</name>
<dbReference type="InterPro" id="IPR011989">
    <property type="entry name" value="ARM-like"/>
</dbReference>
<proteinExistence type="predicted"/>
<dbReference type="SUPFAM" id="SSF48371">
    <property type="entry name" value="ARM repeat"/>
    <property type="match status" value="1"/>
</dbReference>
<protein>
    <submittedName>
        <fullName evidence="1">HEAT repeat domain-containing protein</fullName>
    </submittedName>
</protein>
<reference evidence="1" key="1">
    <citation type="submission" date="2022-10" db="EMBL/GenBank/DDBJ databases">
        <title>Gaoshiqiia sediminis gen. nov., sp. nov., isolated from coastal sediment.</title>
        <authorList>
            <person name="Yu W.X."/>
            <person name="Mu D.S."/>
            <person name="Du J.Z."/>
            <person name="Liang Y.Q."/>
        </authorList>
    </citation>
    <scope>NUCLEOTIDE SEQUENCE</scope>
    <source>
        <strain evidence="1">A06</strain>
    </source>
</reference>
<evidence type="ECO:0000313" key="1">
    <source>
        <dbReference type="EMBL" id="MCW0481961.1"/>
    </source>
</evidence>
<organism evidence="1 2">
    <name type="scientific">Gaoshiqia sediminis</name>
    <dbReference type="NCBI Taxonomy" id="2986998"/>
    <lineage>
        <taxon>Bacteria</taxon>
        <taxon>Pseudomonadati</taxon>
        <taxon>Bacteroidota</taxon>
        <taxon>Bacteroidia</taxon>
        <taxon>Marinilabiliales</taxon>
        <taxon>Prolixibacteraceae</taxon>
        <taxon>Gaoshiqia</taxon>
    </lineage>
</organism>